<dbReference type="EMBL" id="CAKMRJ010004014">
    <property type="protein sequence ID" value="CAH1434873.1"/>
    <property type="molecule type" value="Genomic_DNA"/>
</dbReference>
<evidence type="ECO:0000313" key="1">
    <source>
        <dbReference type="EMBL" id="CAH1434873.1"/>
    </source>
</evidence>
<keyword evidence="2" id="KW-1185">Reference proteome</keyword>
<comment type="caution">
    <text evidence="1">The sequence shown here is derived from an EMBL/GenBank/DDBJ whole genome shotgun (WGS) entry which is preliminary data.</text>
</comment>
<protein>
    <submittedName>
        <fullName evidence="1">Uncharacterized protein</fullName>
    </submittedName>
</protein>
<dbReference type="AlphaFoldDB" id="A0AAU9N3H4"/>
<name>A0AAU9N3H4_9ASTR</name>
<reference evidence="1 2" key="1">
    <citation type="submission" date="2022-01" db="EMBL/GenBank/DDBJ databases">
        <authorList>
            <person name="Xiong W."/>
            <person name="Schranz E."/>
        </authorList>
    </citation>
    <scope>NUCLEOTIDE SEQUENCE [LARGE SCALE GENOMIC DNA]</scope>
</reference>
<dbReference type="Proteomes" id="UP001157418">
    <property type="component" value="Unassembled WGS sequence"/>
</dbReference>
<evidence type="ECO:0000313" key="2">
    <source>
        <dbReference type="Proteomes" id="UP001157418"/>
    </source>
</evidence>
<gene>
    <name evidence="1" type="ORF">LVIROSA_LOCUS21353</name>
</gene>
<organism evidence="1 2">
    <name type="scientific">Lactuca virosa</name>
    <dbReference type="NCBI Taxonomy" id="75947"/>
    <lineage>
        <taxon>Eukaryota</taxon>
        <taxon>Viridiplantae</taxon>
        <taxon>Streptophyta</taxon>
        <taxon>Embryophyta</taxon>
        <taxon>Tracheophyta</taxon>
        <taxon>Spermatophyta</taxon>
        <taxon>Magnoliopsida</taxon>
        <taxon>eudicotyledons</taxon>
        <taxon>Gunneridae</taxon>
        <taxon>Pentapetalae</taxon>
        <taxon>asterids</taxon>
        <taxon>campanulids</taxon>
        <taxon>Asterales</taxon>
        <taxon>Asteraceae</taxon>
        <taxon>Cichorioideae</taxon>
        <taxon>Cichorieae</taxon>
        <taxon>Lactucinae</taxon>
        <taxon>Lactuca</taxon>
    </lineage>
</organism>
<sequence>MELALGVNPFQKHNISTGFGEEADAVGRGRGSGTCLQYGYFWYIRADNTGRRPTWHIQRNIARILQGGPQHWDCIHDL</sequence>
<accession>A0AAU9N3H4</accession>
<proteinExistence type="predicted"/>